<dbReference type="EMBL" id="JAZDUA010000399">
    <property type="protein sequence ID" value="KAK7793163.1"/>
    <property type="molecule type" value="Genomic_DNA"/>
</dbReference>
<accession>A0AAN9Z1Z0</accession>
<organism evidence="2 3">
    <name type="scientific">Gryllus longicercus</name>
    <dbReference type="NCBI Taxonomy" id="2509291"/>
    <lineage>
        <taxon>Eukaryota</taxon>
        <taxon>Metazoa</taxon>
        <taxon>Ecdysozoa</taxon>
        <taxon>Arthropoda</taxon>
        <taxon>Hexapoda</taxon>
        <taxon>Insecta</taxon>
        <taxon>Pterygota</taxon>
        <taxon>Neoptera</taxon>
        <taxon>Polyneoptera</taxon>
        <taxon>Orthoptera</taxon>
        <taxon>Ensifera</taxon>
        <taxon>Gryllidea</taxon>
        <taxon>Grylloidea</taxon>
        <taxon>Gryllidae</taxon>
        <taxon>Gryllinae</taxon>
        <taxon>Gryllus</taxon>
    </lineage>
</organism>
<dbReference type="Proteomes" id="UP001378592">
    <property type="component" value="Unassembled WGS sequence"/>
</dbReference>
<proteinExistence type="predicted"/>
<comment type="caution">
    <text evidence="2">The sequence shown here is derived from an EMBL/GenBank/DDBJ whole genome shotgun (WGS) entry which is preliminary data.</text>
</comment>
<evidence type="ECO:0000256" key="1">
    <source>
        <dbReference type="SAM" id="MobiDB-lite"/>
    </source>
</evidence>
<dbReference type="AlphaFoldDB" id="A0AAN9Z1Z0"/>
<name>A0AAN9Z1Z0_9ORTH</name>
<feature type="region of interest" description="Disordered" evidence="1">
    <location>
        <begin position="1"/>
        <end position="78"/>
    </location>
</feature>
<protein>
    <submittedName>
        <fullName evidence="2">Uncharacterized protein</fullName>
    </submittedName>
</protein>
<gene>
    <name evidence="2" type="ORF">R5R35_002466</name>
</gene>
<sequence length="114" mass="13174">MYSGRNKEKKKERKYGAGRSRCHISAARRDTPLPASSRVASRRRPPSLNIRFRWPPGRPRRQTSGRTSPRPLAQQVPRVAHSGSARVWLLDFECRVMDVECRVVDVECRMMDGR</sequence>
<evidence type="ECO:0000313" key="2">
    <source>
        <dbReference type="EMBL" id="KAK7793163.1"/>
    </source>
</evidence>
<keyword evidence="3" id="KW-1185">Reference proteome</keyword>
<evidence type="ECO:0000313" key="3">
    <source>
        <dbReference type="Proteomes" id="UP001378592"/>
    </source>
</evidence>
<reference evidence="2 3" key="1">
    <citation type="submission" date="2024-03" db="EMBL/GenBank/DDBJ databases">
        <title>The genome assembly and annotation of the cricket Gryllus longicercus Weissman &amp; Gray.</title>
        <authorList>
            <person name="Szrajer S."/>
            <person name="Gray D."/>
            <person name="Ylla G."/>
        </authorList>
    </citation>
    <scope>NUCLEOTIDE SEQUENCE [LARGE SCALE GENOMIC DNA]</scope>
    <source>
        <strain evidence="2">DAG 2021-001</strain>
        <tissue evidence="2">Whole body minus gut</tissue>
    </source>
</reference>